<feature type="domain" description="4'-phosphopantetheinyl transferase" evidence="6">
    <location>
        <begin position="86"/>
        <end position="164"/>
    </location>
</feature>
<dbReference type="SUPFAM" id="SSF56214">
    <property type="entry name" value="4'-phosphopantetheinyl transferase"/>
    <property type="match status" value="2"/>
</dbReference>
<evidence type="ECO:0000256" key="4">
    <source>
        <dbReference type="ARBA" id="ARBA00022723"/>
    </source>
</evidence>
<organism evidence="7 8">
    <name type="scientific">Anaerosacchariphilus polymeriproducens</name>
    <dbReference type="NCBI Taxonomy" id="1812858"/>
    <lineage>
        <taxon>Bacteria</taxon>
        <taxon>Bacillati</taxon>
        <taxon>Bacillota</taxon>
        <taxon>Clostridia</taxon>
        <taxon>Lachnospirales</taxon>
        <taxon>Lachnospiraceae</taxon>
        <taxon>Anaerosacchariphilus</taxon>
    </lineage>
</organism>
<reference evidence="7 8" key="1">
    <citation type="submission" date="2018-07" db="EMBL/GenBank/DDBJ databases">
        <title>Anaerosacharophilus polymeroproducens gen. nov. sp. nov., an anaerobic bacterium isolated from salt field.</title>
        <authorList>
            <person name="Kim W."/>
            <person name="Yang S.-H."/>
            <person name="Oh J."/>
            <person name="Lee J.-H."/>
            <person name="Kwon K.K."/>
        </authorList>
    </citation>
    <scope>NUCLEOTIDE SEQUENCE [LARGE SCALE GENOMIC DNA]</scope>
    <source>
        <strain evidence="7 8">MCWD5</strain>
    </source>
</reference>
<comment type="caution">
    <text evidence="7">The sequence shown here is derived from an EMBL/GenBank/DDBJ whole genome shotgun (WGS) entry which is preliminary data.</text>
</comment>
<comment type="similarity">
    <text evidence="2">Belongs to the P-Pant transferase superfamily. Gsp/Sfp/HetI/AcpT family.</text>
</comment>
<dbReference type="OrthoDB" id="9808281at2"/>
<evidence type="ECO:0000256" key="2">
    <source>
        <dbReference type="ARBA" id="ARBA00010990"/>
    </source>
</evidence>
<sequence>MHSNCKIYLYSCNKKGHDSKNYLKYQRDSVNEILKYVMKKEFEISFHKSMIEKDLYGKPFLKDFPYIHYNISHCDGYIACGISNGPIGIDVENVREYPTKVLKRVFSDKEIEFVESANSKNLKFFQLWTLKESYIKAIGKGLTYPIDKVNFEILDDNEIKSNQSNSYFDQIFLEDGKFVLSVCTFRKSELSIEHWNAGGTYE</sequence>
<evidence type="ECO:0000259" key="6">
    <source>
        <dbReference type="Pfam" id="PF01648"/>
    </source>
</evidence>
<evidence type="ECO:0000313" key="7">
    <source>
        <dbReference type="EMBL" id="RDU23284.1"/>
    </source>
</evidence>
<keyword evidence="5" id="KW-0460">Magnesium</keyword>
<dbReference type="GO" id="GO:0005829">
    <property type="term" value="C:cytosol"/>
    <property type="evidence" value="ECO:0007669"/>
    <property type="project" value="TreeGrafter"/>
</dbReference>
<gene>
    <name evidence="7" type="ORF">DWV06_10270</name>
</gene>
<dbReference type="PANTHER" id="PTHR12215">
    <property type="entry name" value="PHOSPHOPANTETHEINE TRANSFERASE"/>
    <property type="match status" value="1"/>
</dbReference>
<dbReference type="InterPro" id="IPR008278">
    <property type="entry name" value="4-PPantetheinyl_Trfase_dom"/>
</dbReference>
<accession>A0A371AUN0</accession>
<comment type="cofactor">
    <cofactor evidence="1">
        <name>Mg(2+)</name>
        <dbReference type="ChEBI" id="CHEBI:18420"/>
    </cofactor>
</comment>
<dbReference type="Proteomes" id="UP000255036">
    <property type="component" value="Unassembled WGS sequence"/>
</dbReference>
<evidence type="ECO:0000313" key="8">
    <source>
        <dbReference type="Proteomes" id="UP000255036"/>
    </source>
</evidence>
<evidence type="ECO:0000256" key="5">
    <source>
        <dbReference type="ARBA" id="ARBA00022842"/>
    </source>
</evidence>
<dbReference type="GO" id="GO:0006633">
    <property type="term" value="P:fatty acid biosynthetic process"/>
    <property type="evidence" value="ECO:0007669"/>
    <property type="project" value="InterPro"/>
</dbReference>
<dbReference type="InterPro" id="IPR050559">
    <property type="entry name" value="P-Pant_transferase_sf"/>
</dbReference>
<dbReference type="Pfam" id="PF01648">
    <property type="entry name" value="ACPS"/>
    <property type="match status" value="1"/>
</dbReference>
<dbReference type="AlphaFoldDB" id="A0A371AUN0"/>
<dbReference type="InterPro" id="IPR004568">
    <property type="entry name" value="Ppantetheine-prot_Trfase_dom"/>
</dbReference>
<dbReference type="NCBIfam" id="TIGR00556">
    <property type="entry name" value="pantethn_trn"/>
    <property type="match status" value="1"/>
</dbReference>
<evidence type="ECO:0000256" key="3">
    <source>
        <dbReference type="ARBA" id="ARBA00022679"/>
    </source>
</evidence>
<name>A0A371AUN0_9FIRM</name>
<dbReference type="GO" id="GO:0008897">
    <property type="term" value="F:holo-[acyl-carrier-protein] synthase activity"/>
    <property type="evidence" value="ECO:0007669"/>
    <property type="project" value="InterPro"/>
</dbReference>
<protein>
    <recommendedName>
        <fullName evidence="6">4'-phosphopantetheinyl transferase domain-containing protein</fullName>
    </recommendedName>
</protein>
<dbReference type="EMBL" id="QRCT01000029">
    <property type="protein sequence ID" value="RDU23284.1"/>
    <property type="molecule type" value="Genomic_DNA"/>
</dbReference>
<dbReference type="PANTHER" id="PTHR12215:SF10">
    <property type="entry name" value="L-AMINOADIPATE-SEMIALDEHYDE DEHYDROGENASE-PHOSPHOPANTETHEINYL TRANSFERASE"/>
    <property type="match status" value="1"/>
</dbReference>
<dbReference type="GO" id="GO:0019878">
    <property type="term" value="P:lysine biosynthetic process via aminoadipic acid"/>
    <property type="evidence" value="ECO:0007669"/>
    <property type="project" value="TreeGrafter"/>
</dbReference>
<dbReference type="RefSeq" id="WP_115482100.1">
    <property type="nucleotide sequence ID" value="NZ_QRCT01000029.1"/>
</dbReference>
<proteinExistence type="inferred from homology"/>
<evidence type="ECO:0000256" key="1">
    <source>
        <dbReference type="ARBA" id="ARBA00001946"/>
    </source>
</evidence>
<dbReference type="Gene3D" id="3.90.470.20">
    <property type="entry name" value="4'-phosphopantetheinyl transferase domain"/>
    <property type="match status" value="1"/>
</dbReference>
<keyword evidence="8" id="KW-1185">Reference proteome</keyword>
<dbReference type="InterPro" id="IPR037143">
    <property type="entry name" value="4-PPantetheinyl_Trfase_dom_sf"/>
</dbReference>
<keyword evidence="3" id="KW-0808">Transferase</keyword>
<dbReference type="GO" id="GO:0000287">
    <property type="term" value="F:magnesium ion binding"/>
    <property type="evidence" value="ECO:0007669"/>
    <property type="project" value="InterPro"/>
</dbReference>
<keyword evidence="4" id="KW-0479">Metal-binding</keyword>